<dbReference type="AlphaFoldDB" id="A0AAE3KYZ4"/>
<dbReference type="Proteomes" id="UP001205748">
    <property type="component" value="Unassembled WGS sequence"/>
</dbReference>
<comment type="caution">
    <text evidence="2">The sequence shown here is derived from an EMBL/GenBank/DDBJ whole genome shotgun (WGS) entry which is preliminary data.</text>
</comment>
<keyword evidence="1" id="KW-0472">Membrane</keyword>
<gene>
    <name evidence="2" type="ORF">NSA47_00190</name>
</gene>
<protein>
    <submittedName>
        <fullName evidence="2">Uncharacterized protein</fullName>
    </submittedName>
</protein>
<feature type="transmembrane region" description="Helical" evidence="1">
    <location>
        <begin position="75"/>
        <end position="97"/>
    </location>
</feature>
<evidence type="ECO:0000313" key="3">
    <source>
        <dbReference type="Proteomes" id="UP001205748"/>
    </source>
</evidence>
<feature type="transmembrane region" description="Helical" evidence="1">
    <location>
        <begin position="202"/>
        <end position="224"/>
    </location>
</feature>
<feature type="transmembrane region" description="Helical" evidence="1">
    <location>
        <begin position="44"/>
        <end position="69"/>
    </location>
</feature>
<feature type="transmembrane region" description="Helical" evidence="1">
    <location>
        <begin position="146"/>
        <end position="168"/>
    </location>
</feature>
<feature type="transmembrane region" description="Helical" evidence="1">
    <location>
        <begin position="175"/>
        <end position="196"/>
    </location>
</feature>
<name>A0AAE3KYZ4_9FIRM</name>
<reference evidence="2" key="1">
    <citation type="submission" date="2022-07" db="EMBL/GenBank/DDBJ databases">
        <title>Enhanced cultured diversity of the mouse gut microbiota enables custom-made synthetic communities.</title>
        <authorList>
            <person name="Afrizal A."/>
        </authorList>
    </citation>
    <scope>NUCLEOTIDE SEQUENCE</scope>
    <source>
        <strain evidence="2">DSM 28593</strain>
    </source>
</reference>
<dbReference type="RefSeq" id="WP_257528815.1">
    <property type="nucleotide sequence ID" value="NZ_JANKAS010000001.1"/>
</dbReference>
<feature type="transmembrane region" description="Helical" evidence="1">
    <location>
        <begin position="118"/>
        <end position="140"/>
    </location>
</feature>
<sequence>MNIMKPTNREKEKAIENILSQGLSKPDGLWDFCHRIYCSLGFKFVFFDISQAIIMAFTTTIGFILLYVLSSQQHIYSMLFAVSPLFFTTVVFFTEFVEKNNALYELKMTFKYTTQQVIIFRILCYSLISMILCIFISIGMLDKYNFLRIASITLSALLICALLTLYIMRRFKGRWIHFTSLMVWGSTTFLPVLILGERWELLLSQIPIGITIIAAVIGFILYLMEIKKLINMDKMEVSYYVGS</sequence>
<keyword evidence="3" id="KW-1185">Reference proteome</keyword>
<organism evidence="2 3">
    <name type="scientific">Irregularibacter muris</name>
    <dbReference type="NCBI Taxonomy" id="1796619"/>
    <lineage>
        <taxon>Bacteria</taxon>
        <taxon>Bacillati</taxon>
        <taxon>Bacillota</taxon>
        <taxon>Clostridia</taxon>
        <taxon>Eubacteriales</taxon>
        <taxon>Eubacteriaceae</taxon>
        <taxon>Irregularibacter</taxon>
    </lineage>
</organism>
<keyword evidence="1" id="KW-0812">Transmembrane</keyword>
<proteinExistence type="predicted"/>
<dbReference type="EMBL" id="JANKAS010000001">
    <property type="protein sequence ID" value="MCR1897407.1"/>
    <property type="molecule type" value="Genomic_DNA"/>
</dbReference>
<accession>A0AAE3KYZ4</accession>
<evidence type="ECO:0000313" key="2">
    <source>
        <dbReference type="EMBL" id="MCR1897407.1"/>
    </source>
</evidence>
<evidence type="ECO:0000256" key="1">
    <source>
        <dbReference type="SAM" id="Phobius"/>
    </source>
</evidence>
<keyword evidence="1" id="KW-1133">Transmembrane helix</keyword>